<accession>A0ABU3BAU0</accession>
<keyword evidence="3" id="KW-1185">Reference proteome</keyword>
<dbReference type="InterPro" id="IPR047111">
    <property type="entry name" value="YbaP-like"/>
</dbReference>
<dbReference type="RefSeq" id="WP_311659808.1">
    <property type="nucleotide sequence ID" value="NZ_JAVRHY010000014.1"/>
</dbReference>
<keyword evidence="1" id="KW-0732">Signal</keyword>
<organism evidence="2 3">
    <name type="scientific">Spectribacter acetivorans</name>
    <dbReference type="NCBI Taxonomy" id="3075603"/>
    <lineage>
        <taxon>Bacteria</taxon>
        <taxon>Pseudomonadati</taxon>
        <taxon>Pseudomonadota</taxon>
        <taxon>Gammaproteobacteria</taxon>
        <taxon>Salinisphaerales</taxon>
        <taxon>Salinisphaeraceae</taxon>
        <taxon>Spectribacter</taxon>
    </lineage>
</organism>
<evidence type="ECO:0000313" key="3">
    <source>
        <dbReference type="Proteomes" id="UP001259982"/>
    </source>
</evidence>
<proteinExistence type="predicted"/>
<dbReference type="PANTHER" id="PTHR40590:SF1">
    <property type="entry name" value="CYTOPLASMIC PROTEIN"/>
    <property type="match status" value="1"/>
</dbReference>
<dbReference type="InterPro" id="IPR002816">
    <property type="entry name" value="TraB/PrgY/GumN_fam"/>
</dbReference>
<evidence type="ECO:0000313" key="2">
    <source>
        <dbReference type="EMBL" id="MDT0619394.1"/>
    </source>
</evidence>
<dbReference type="Proteomes" id="UP001259982">
    <property type="component" value="Unassembled WGS sequence"/>
</dbReference>
<feature type="signal peptide" evidence="1">
    <location>
        <begin position="1"/>
        <end position="21"/>
    </location>
</feature>
<protein>
    <submittedName>
        <fullName evidence="2">TraB/GumN family protein</fullName>
    </submittedName>
</protein>
<feature type="chain" id="PRO_5047101132" evidence="1">
    <location>
        <begin position="22"/>
        <end position="288"/>
    </location>
</feature>
<name>A0ABU3BAU0_9GAMM</name>
<sequence length="288" mass="31579">MKRKQVFLAALLALASGAASARGMVWQVSDADNTVYLAGSVHLLPPSAYPLPEAFQRAYENAAIVAFETDIGELQSSAAQTRLFQAARYPDGTGLDDHLDDALYARVANLLGDMGQSISAMRSFRPWFIAGMIEVQAFMAEDFRQDLGLDTHFHERAVEDDKAILPLETLDRHLAVLTEMPADMARDYLAATVENVAALSDAPAVVFDFWREGDAAGLAAYVEEQIDDTPALYERLLFSRNDDWMAHIEALLAGSDDAMVLVGTLHLVGERGLIEQLEAAGHRPERVE</sequence>
<dbReference type="EMBL" id="JAVRHY010000014">
    <property type="protein sequence ID" value="MDT0619394.1"/>
    <property type="molecule type" value="Genomic_DNA"/>
</dbReference>
<dbReference type="CDD" id="cd14789">
    <property type="entry name" value="Tiki"/>
    <property type="match status" value="1"/>
</dbReference>
<evidence type="ECO:0000256" key="1">
    <source>
        <dbReference type="SAM" id="SignalP"/>
    </source>
</evidence>
<comment type="caution">
    <text evidence="2">The sequence shown here is derived from an EMBL/GenBank/DDBJ whole genome shotgun (WGS) entry which is preliminary data.</text>
</comment>
<dbReference type="Pfam" id="PF01963">
    <property type="entry name" value="TraB_PrgY_gumN"/>
    <property type="match status" value="1"/>
</dbReference>
<dbReference type="PANTHER" id="PTHR40590">
    <property type="entry name" value="CYTOPLASMIC PROTEIN-RELATED"/>
    <property type="match status" value="1"/>
</dbReference>
<gene>
    <name evidence="2" type="ORF">RM531_13020</name>
</gene>
<reference evidence="2 3" key="1">
    <citation type="submission" date="2023-09" db="EMBL/GenBank/DDBJ databases">
        <authorList>
            <person name="Rey-Velasco X."/>
        </authorList>
    </citation>
    <scope>NUCLEOTIDE SEQUENCE [LARGE SCALE GENOMIC DNA]</scope>
    <source>
        <strain evidence="2 3">P385</strain>
    </source>
</reference>